<dbReference type="RefSeq" id="WP_283417381.1">
    <property type="nucleotide sequence ID" value="NZ_FXUO01000006.1"/>
</dbReference>
<comment type="caution">
    <text evidence="1">The sequence shown here is derived from an EMBL/GenBank/DDBJ whole genome shotgun (WGS) entry which is preliminary data.</text>
</comment>
<dbReference type="EMBL" id="FXUO01000006">
    <property type="protein sequence ID" value="SMP94962.1"/>
    <property type="molecule type" value="Genomic_DNA"/>
</dbReference>
<gene>
    <name evidence="1" type="ORF">SAMN05421679_106203</name>
</gene>
<evidence type="ECO:0000313" key="2">
    <source>
        <dbReference type="Proteomes" id="UP001158050"/>
    </source>
</evidence>
<keyword evidence="2" id="KW-1185">Reference proteome</keyword>
<dbReference type="SUPFAM" id="SSF117991">
    <property type="entry name" value="YbeD/HP0495-like"/>
    <property type="match status" value="1"/>
</dbReference>
<organism evidence="1 2">
    <name type="scientific">Epilithonimonas pallida</name>
    <dbReference type="NCBI Taxonomy" id="373671"/>
    <lineage>
        <taxon>Bacteria</taxon>
        <taxon>Pseudomonadati</taxon>
        <taxon>Bacteroidota</taxon>
        <taxon>Flavobacteriia</taxon>
        <taxon>Flavobacteriales</taxon>
        <taxon>Weeksellaceae</taxon>
        <taxon>Chryseobacterium group</taxon>
        <taxon>Epilithonimonas</taxon>
    </lineage>
</organism>
<name>A0ABY1R6R5_9FLAO</name>
<sequence>MANIIESNHANPEDFYKSLKEKLEQQHNFPEEYLFKFIITSDSEKITEILRVFDNLKYTLANRESSNGKYTSVSINCFVLDADQVISIYKKVAAIENVMML</sequence>
<dbReference type="Gene3D" id="3.30.70.260">
    <property type="match status" value="1"/>
</dbReference>
<dbReference type="Pfam" id="PF04359">
    <property type="entry name" value="DUF493"/>
    <property type="match status" value="1"/>
</dbReference>
<dbReference type="InterPro" id="IPR027471">
    <property type="entry name" value="YbeD-like_sf"/>
</dbReference>
<evidence type="ECO:0000313" key="1">
    <source>
        <dbReference type="EMBL" id="SMP94962.1"/>
    </source>
</evidence>
<proteinExistence type="predicted"/>
<accession>A0ABY1R6R5</accession>
<evidence type="ECO:0008006" key="3">
    <source>
        <dbReference type="Google" id="ProtNLM"/>
    </source>
</evidence>
<reference evidence="1 2" key="1">
    <citation type="submission" date="2017-05" db="EMBL/GenBank/DDBJ databases">
        <authorList>
            <person name="Varghese N."/>
            <person name="Submissions S."/>
        </authorList>
    </citation>
    <scope>NUCLEOTIDE SEQUENCE [LARGE SCALE GENOMIC DNA]</scope>
    <source>
        <strain evidence="1 2">DSM 18015</strain>
    </source>
</reference>
<dbReference type="Proteomes" id="UP001158050">
    <property type="component" value="Unassembled WGS sequence"/>
</dbReference>
<protein>
    <recommendedName>
        <fullName evidence="3">DUF493 domain-containing protein</fullName>
    </recommendedName>
</protein>
<dbReference type="InterPro" id="IPR007454">
    <property type="entry name" value="UPF0250_YbeD-like"/>
</dbReference>